<dbReference type="Pfam" id="PF03190">
    <property type="entry name" value="Thioredox_DsbH"/>
    <property type="match status" value="1"/>
</dbReference>
<dbReference type="Gene3D" id="3.40.30.10">
    <property type="entry name" value="Glutaredoxin"/>
    <property type="match status" value="1"/>
</dbReference>
<dbReference type="Proteomes" id="UP000640786">
    <property type="component" value="Unassembled WGS sequence"/>
</dbReference>
<dbReference type="PANTHER" id="PTHR42899">
    <property type="entry name" value="SPERMATOGENESIS-ASSOCIATED PROTEIN 20"/>
    <property type="match status" value="1"/>
</dbReference>
<dbReference type="InterPro" id="IPR012341">
    <property type="entry name" value="6hp_glycosidase-like_sf"/>
</dbReference>
<evidence type="ECO:0000313" key="3">
    <source>
        <dbReference type="Proteomes" id="UP000640786"/>
    </source>
</evidence>
<keyword evidence="3" id="KW-1185">Reference proteome</keyword>
<dbReference type="SUPFAM" id="SSF52833">
    <property type="entry name" value="Thioredoxin-like"/>
    <property type="match status" value="1"/>
</dbReference>
<dbReference type="InterPro" id="IPR024705">
    <property type="entry name" value="Ssp411"/>
</dbReference>
<evidence type="ECO:0000259" key="1">
    <source>
        <dbReference type="Pfam" id="PF03190"/>
    </source>
</evidence>
<comment type="caution">
    <text evidence="2">The sequence shown here is derived from an EMBL/GenBank/DDBJ whole genome shotgun (WGS) entry which is preliminary data.</text>
</comment>
<dbReference type="EMBL" id="JACSQO010000001">
    <property type="protein sequence ID" value="MBD7943100.1"/>
    <property type="molecule type" value="Genomic_DNA"/>
</dbReference>
<dbReference type="InterPro" id="IPR004879">
    <property type="entry name" value="Ssp411-like_TRX"/>
</dbReference>
<dbReference type="InterPro" id="IPR008928">
    <property type="entry name" value="6-hairpin_glycosidase_sf"/>
</dbReference>
<feature type="domain" description="Spermatogenesis-associated protein 20-like TRX" evidence="1">
    <location>
        <begin position="6"/>
        <end position="168"/>
    </location>
</feature>
<dbReference type="PANTHER" id="PTHR42899:SF1">
    <property type="entry name" value="SPERMATOGENESIS-ASSOCIATED PROTEIN 20"/>
    <property type="match status" value="1"/>
</dbReference>
<organism evidence="2 3">
    <name type="scientific">Psychrobacillus faecigallinarum</name>
    <dbReference type="NCBI Taxonomy" id="2762235"/>
    <lineage>
        <taxon>Bacteria</taxon>
        <taxon>Bacillati</taxon>
        <taxon>Bacillota</taxon>
        <taxon>Bacilli</taxon>
        <taxon>Bacillales</taxon>
        <taxon>Bacillaceae</taxon>
        <taxon>Psychrobacillus</taxon>
    </lineage>
</organism>
<evidence type="ECO:0000313" key="2">
    <source>
        <dbReference type="EMBL" id="MBD7943100.1"/>
    </source>
</evidence>
<sequence>MPNNKPNRLITEKSPYLLQHAYNPVEWFTWSKEAFEKAQLENKPVFVSIGYSSCHWCHLMEQESFVDQEIADILNKHFISIKVDREERPDIDSIYMTVCQMLTGEGGWPLHVFLTPEQKPFYAGTYFPKEQKYGKPGLLELLPRLHNVFQNEFEHIEEISEKLTAALQATEKEMGQDKTLPPSIFETAFKHLSSMFDSQYGGFGKEPKFPSPLHLLFLMRYYDTTKDADALNIVETTLDGIARGGIYDHLGYGFARYSTDEVWLVPHFEKMLYDQALLLMVYTEAYQITRIPQYEEIVYNTVKFLKREMLHPNGAFYSAFDADSEGKEGTYYTWSYHEIMEVLGGVEGLLFAKTYDITEEGNFEGENIPNLIYIDPASILEEFNISEDEWEERIENSRTLLLMQRQSRVSPHLDDKVITSWNALMIAALAKAGAVFTNSPFIELAKDALQFIESHLIREGTLYATYREGETKHIAYLDDYANLLWAFIELYEATGKEKYIEKAKKTAIIITQQFKDEVNGGFYFTSNNAEKLLVREKIVMDQVIPSGNGTVAWQLWKLAKITDDMALLKEAERTVTTFAEEITLYPTSHLSLLIGFMSQNSNGRQIKLSGHPFGDITTLLQTTYRPFDVWSMNDSPQALSVQICQNNICHPPLTEITKIAEALSYESL</sequence>
<protein>
    <submittedName>
        <fullName evidence="2">Thioredoxin domain-containing protein</fullName>
    </submittedName>
</protein>
<accession>A0ABR8R5M9</accession>
<dbReference type="CDD" id="cd02955">
    <property type="entry name" value="SSP411"/>
    <property type="match status" value="1"/>
</dbReference>
<dbReference type="InterPro" id="IPR036249">
    <property type="entry name" value="Thioredoxin-like_sf"/>
</dbReference>
<proteinExistence type="predicted"/>
<gene>
    <name evidence="2" type="ORF">H9650_03135</name>
</gene>
<dbReference type="PIRSF" id="PIRSF006402">
    <property type="entry name" value="UCP006402_thioredoxin"/>
    <property type="match status" value="1"/>
</dbReference>
<name>A0ABR8R5M9_9BACI</name>
<dbReference type="Gene3D" id="1.50.10.20">
    <property type="match status" value="1"/>
</dbReference>
<dbReference type="Gene3D" id="1.50.10.10">
    <property type="match status" value="1"/>
</dbReference>
<dbReference type="RefSeq" id="WP_151110984.1">
    <property type="nucleotide sequence ID" value="NZ_JACSQO010000001.1"/>
</dbReference>
<dbReference type="SUPFAM" id="SSF48208">
    <property type="entry name" value="Six-hairpin glycosidases"/>
    <property type="match status" value="1"/>
</dbReference>
<reference evidence="2 3" key="1">
    <citation type="submission" date="2020-08" db="EMBL/GenBank/DDBJ databases">
        <title>A Genomic Blueprint of the Chicken Gut Microbiome.</title>
        <authorList>
            <person name="Gilroy R."/>
            <person name="Ravi A."/>
            <person name="Getino M."/>
            <person name="Pursley I."/>
            <person name="Horton D.L."/>
            <person name="Alikhan N.-F."/>
            <person name="Baker D."/>
            <person name="Gharbi K."/>
            <person name="Hall N."/>
            <person name="Watson M."/>
            <person name="Adriaenssens E.M."/>
            <person name="Foster-Nyarko E."/>
            <person name="Jarju S."/>
            <person name="Secka A."/>
            <person name="Antonio M."/>
            <person name="Oren A."/>
            <person name="Chaudhuri R."/>
            <person name="La Ragione R.M."/>
            <person name="Hildebrand F."/>
            <person name="Pallen M.J."/>
        </authorList>
    </citation>
    <scope>NUCLEOTIDE SEQUENCE [LARGE SCALE GENOMIC DNA]</scope>
    <source>
        <strain evidence="2 3">Sa2BUA9</strain>
    </source>
</reference>